<organism evidence="2 3">
    <name type="scientific">Alosa alosa</name>
    <name type="common">allis shad</name>
    <dbReference type="NCBI Taxonomy" id="278164"/>
    <lineage>
        <taxon>Eukaryota</taxon>
        <taxon>Metazoa</taxon>
        <taxon>Chordata</taxon>
        <taxon>Craniata</taxon>
        <taxon>Vertebrata</taxon>
        <taxon>Euteleostomi</taxon>
        <taxon>Actinopterygii</taxon>
        <taxon>Neopterygii</taxon>
        <taxon>Teleostei</taxon>
        <taxon>Clupei</taxon>
        <taxon>Clupeiformes</taxon>
        <taxon>Clupeoidei</taxon>
        <taxon>Clupeidae</taxon>
        <taxon>Alosa</taxon>
    </lineage>
</organism>
<protein>
    <recommendedName>
        <fullName evidence="4">Testicular haploid expressed gene protein-like</fullName>
    </recommendedName>
</protein>
<dbReference type="SMART" id="SM00705">
    <property type="entry name" value="THEG"/>
    <property type="match status" value="5"/>
</dbReference>
<dbReference type="AlphaFoldDB" id="A0AAV6FL49"/>
<sequence>MVHLSRVLELAQPKDPKTIWITTPWHVKWGNQEQIVPISFAALHAVPTARLSALAKPKKDFSGLSRLYQTRAWEEEHLPPRRTLRPSCKAGQYEHIVRLSTPKRRSTSSQEMRPPHKISCEHSCPIWHIDPGVKSVYVSPRLRQLASPKPLHPSFQSNKETVETYISSIAKTAQTTSRLDLLALSKKRENGMFYDRGHPERPIWLVSKSAINAKASPRVVELSLPKLLAKDYLPPRDLVLNA</sequence>
<evidence type="ECO:0000313" key="3">
    <source>
        <dbReference type="Proteomes" id="UP000823561"/>
    </source>
</evidence>
<keyword evidence="3" id="KW-1185">Reference proteome</keyword>
<dbReference type="EMBL" id="JADWDJ010000021">
    <property type="protein sequence ID" value="KAG5263613.1"/>
    <property type="molecule type" value="Genomic_DNA"/>
</dbReference>
<proteinExistence type="predicted"/>
<name>A0AAV6FL49_9TELE</name>
<dbReference type="InterPro" id="IPR006623">
    <property type="entry name" value="THEG"/>
</dbReference>
<evidence type="ECO:0000256" key="1">
    <source>
        <dbReference type="ARBA" id="ARBA00022737"/>
    </source>
</evidence>
<dbReference type="Proteomes" id="UP000823561">
    <property type="component" value="Chromosome 21"/>
</dbReference>
<accession>A0AAV6FL49</accession>
<comment type="caution">
    <text evidence="2">The sequence shown here is derived from an EMBL/GenBank/DDBJ whole genome shotgun (WGS) entry which is preliminary data.</text>
</comment>
<reference evidence="2" key="1">
    <citation type="submission" date="2020-10" db="EMBL/GenBank/DDBJ databases">
        <title>Chromosome-scale genome assembly of the Allis shad, Alosa alosa.</title>
        <authorList>
            <person name="Margot Z."/>
            <person name="Christophe K."/>
            <person name="Cabau C."/>
            <person name="Louis A."/>
            <person name="Berthelot C."/>
            <person name="Parey E."/>
            <person name="Roest Crollius H."/>
            <person name="Montfort J."/>
            <person name="Robinson-Rechavi M."/>
            <person name="Bucao C."/>
            <person name="Bouchez O."/>
            <person name="Gislard M."/>
            <person name="Lluch J."/>
            <person name="Milhes M."/>
            <person name="Lampietro C."/>
            <person name="Lopez Roques C."/>
            <person name="Donnadieu C."/>
            <person name="Braasch I."/>
            <person name="Desvignes T."/>
            <person name="Postlethwait J."/>
            <person name="Bobe J."/>
            <person name="Guiguen Y."/>
        </authorList>
    </citation>
    <scope>NUCLEOTIDE SEQUENCE</scope>
    <source>
        <strain evidence="2">M-15738</strain>
        <tissue evidence="2">Blood</tissue>
    </source>
</reference>
<keyword evidence="1" id="KW-0677">Repeat</keyword>
<dbReference type="InterPro" id="IPR042401">
    <property type="entry name" value="SPMAP2-like"/>
</dbReference>
<evidence type="ECO:0000313" key="2">
    <source>
        <dbReference type="EMBL" id="KAG5263613.1"/>
    </source>
</evidence>
<gene>
    <name evidence="2" type="ORF">AALO_G00266730</name>
</gene>
<dbReference type="Pfam" id="PF14912">
    <property type="entry name" value="THEG"/>
    <property type="match status" value="3"/>
</dbReference>
<evidence type="ECO:0008006" key="4">
    <source>
        <dbReference type="Google" id="ProtNLM"/>
    </source>
</evidence>
<dbReference type="PANTHER" id="PTHR15901">
    <property type="entry name" value="TESTICULAR HAPLOID EXPRESSED GENE PROTEIN"/>
    <property type="match status" value="1"/>
</dbReference>
<dbReference type="PANTHER" id="PTHR15901:SF15">
    <property type="entry name" value="TESTICULAR HAPLOID EXPRESSED GENE PROTEIN-LIKE"/>
    <property type="match status" value="1"/>
</dbReference>